<dbReference type="SUPFAM" id="SSF56219">
    <property type="entry name" value="DNase I-like"/>
    <property type="match status" value="1"/>
</dbReference>
<dbReference type="PANTHER" id="PTHR19446">
    <property type="entry name" value="REVERSE TRANSCRIPTASES"/>
    <property type="match status" value="1"/>
</dbReference>
<evidence type="ECO:0000313" key="2">
    <source>
        <dbReference type="EnsemblMetazoa" id="AFUN011891-PA"/>
    </source>
</evidence>
<name>A0A182S008_ANOFN</name>
<feature type="domain" description="Endonuclease/exonuclease/phosphatase" evidence="1">
    <location>
        <begin position="1"/>
        <end position="179"/>
    </location>
</feature>
<proteinExistence type="predicted"/>
<dbReference type="InterPro" id="IPR005135">
    <property type="entry name" value="Endo/exonuclease/phosphatase"/>
</dbReference>
<dbReference type="InterPro" id="IPR036691">
    <property type="entry name" value="Endo/exonu/phosph_ase_sf"/>
</dbReference>
<evidence type="ECO:0000259" key="1">
    <source>
        <dbReference type="Pfam" id="PF03372"/>
    </source>
</evidence>
<dbReference type="EnsemblMetazoa" id="AFUN011891-RA">
    <property type="protein sequence ID" value="AFUN011891-PA"/>
    <property type="gene ID" value="AFUN011891"/>
</dbReference>
<dbReference type="VEuPathDB" id="VectorBase:AFUN011891"/>
<dbReference type="AlphaFoldDB" id="A0A182S008"/>
<dbReference type="Gene3D" id="3.60.10.10">
    <property type="entry name" value="Endonuclease/exonuclease/phosphatase"/>
    <property type="match status" value="1"/>
</dbReference>
<organism evidence="2">
    <name type="scientific">Anopheles funestus</name>
    <name type="common">African malaria mosquito</name>
    <dbReference type="NCBI Taxonomy" id="62324"/>
    <lineage>
        <taxon>Eukaryota</taxon>
        <taxon>Metazoa</taxon>
        <taxon>Ecdysozoa</taxon>
        <taxon>Arthropoda</taxon>
        <taxon>Hexapoda</taxon>
        <taxon>Insecta</taxon>
        <taxon>Pterygota</taxon>
        <taxon>Neoptera</taxon>
        <taxon>Endopterygota</taxon>
        <taxon>Diptera</taxon>
        <taxon>Nematocera</taxon>
        <taxon>Culicoidea</taxon>
        <taxon>Culicidae</taxon>
        <taxon>Anophelinae</taxon>
        <taxon>Anopheles</taxon>
    </lineage>
</organism>
<dbReference type="Pfam" id="PF03372">
    <property type="entry name" value="Exo_endo_phos"/>
    <property type="match status" value="1"/>
</dbReference>
<reference evidence="2" key="1">
    <citation type="submission" date="2020-05" db="UniProtKB">
        <authorList>
            <consortium name="EnsemblMetazoa"/>
        </authorList>
    </citation>
    <scope>IDENTIFICATION</scope>
    <source>
        <strain evidence="2">FUMOZ</strain>
    </source>
</reference>
<accession>A0A182S008</accession>
<protein>
    <recommendedName>
        <fullName evidence="1">Endonuclease/exonuclease/phosphatase domain-containing protein</fullName>
    </recommendedName>
</protein>
<dbReference type="GO" id="GO:0003824">
    <property type="term" value="F:catalytic activity"/>
    <property type="evidence" value="ECO:0007669"/>
    <property type="project" value="InterPro"/>
</dbReference>
<sequence length="523" mass="61245">IICLQEIKNEEFEIHGFDTYTNVDDRQSGTAIIIKKGIKHSHVEKRLDGRLITVMINNKVKLVNQYVPSGTHTRQNRENFFKFTLAYYLRHSPEHMIIAGFNYVINANDATGSASLSACLKQAVEHLNVEDTRMILNNQLDYTYITSNTASRIDRIYISKNLKQHLRTTNIHSVAVSDHRAYVIRIAIPNETPNNINRRQKLWSLRKLLFTTENLEQFIIHWTKWTRQRKNYRSWLRWWLECAKHNIKLFNHKFNLLLANFNQSYNNLLQNPLELANINRIKAEMLNIQKKFTSYISGEHISTFHLNVRAKRRTNITKLKTENDEILETQLEIQKHIEDHFKKLFSTETLPNNEYFSSAIIIPRDCDINKNSMNEISTEEIYLALKHSNNNHSPGIDGLPKEFFEYTVDVIHKELNLVMNDIILKPIPDKLTEGIIVLTKIHNQEESNIDSFRPIFLLNTDYKLYNRIMKQRITNIIEAHKIILSCQKCCNNGMNIFQAMLSVKDKIMELKQGNKTGKLIKGV</sequence>
<dbReference type="STRING" id="62324.A0A182S008"/>